<evidence type="ECO:0000313" key="6">
    <source>
        <dbReference type="Proteomes" id="UP000256329"/>
    </source>
</evidence>
<dbReference type="InterPro" id="IPR009051">
    <property type="entry name" value="Helical_ferredxn"/>
</dbReference>
<keyword evidence="3" id="KW-0411">Iron-sulfur</keyword>
<dbReference type="GO" id="GO:0051536">
    <property type="term" value="F:iron-sulfur cluster binding"/>
    <property type="evidence" value="ECO:0007669"/>
    <property type="project" value="UniProtKB-KW"/>
</dbReference>
<evidence type="ECO:0000256" key="3">
    <source>
        <dbReference type="ARBA" id="ARBA00023014"/>
    </source>
</evidence>
<dbReference type="EMBL" id="QSLN01000011">
    <property type="protein sequence ID" value="RDV82314.1"/>
    <property type="molecule type" value="Genomic_DNA"/>
</dbReference>
<dbReference type="Pfam" id="PF13450">
    <property type="entry name" value="NAD_binding_8"/>
    <property type="match status" value="1"/>
</dbReference>
<dbReference type="Pfam" id="PF01493">
    <property type="entry name" value="GXGXG"/>
    <property type="match status" value="1"/>
</dbReference>
<dbReference type="RefSeq" id="WP_115792939.1">
    <property type="nucleotide sequence ID" value="NZ_QSLN01000011.1"/>
</dbReference>
<dbReference type="PANTHER" id="PTHR39673:SF5">
    <property type="entry name" value="TUNGSTEN-CONTAINING FORMYLMETHANOFURAN DEHYDROGENASE 2 SUBUNIT C"/>
    <property type="match status" value="1"/>
</dbReference>
<evidence type="ECO:0000259" key="4">
    <source>
        <dbReference type="PROSITE" id="PS51379"/>
    </source>
</evidence>
<name>A0A3D8P250_9THEO</name>
<dbReference type="Gene3D" id="3.30.70.20">
    <property type="match status" value="1"/>
</dbReference>
<dbReference type="Pfam" id="PF12838">
    <property type="entry name" value="Fer4_7"/>
    <property type="match status" value="1"/>
</dbReference>
<dbReference type="InterPro" id="IPR036485">
    <property type="entry name" value="Glu_synth_asu_C_sf"/>
</dbReference>
<dbReference type="SUPFAM" id="SSF51905">
    <property type="entry name" value="FAD/NAD(P)-binding domain"/>
    <property type="match status" value="1"/>
</dbReference>
<dbReference type="Gene3D" id="3.40.50.720">
    <property type="entry name" value="NAD(P)-binding Rossmann-like Domain"/>
    <property type="match status" value="1"/>
</dbReference>
<keyword evidence="6" id="KW-1185">Reference proteome</keyword>
<dbReference type="SUPFAM" id="SSF54862">
    <property type="entry name" value="4Fe-4S ferredoxins"/>
    <property type="match status" value="1"/>
</dbReference>
<dbReference type="InterPro" id="IPR017896">
    <property type="entry name" value="4Fe4S_Fe-S-bd"/>
</dbReference>
<dbReference type="SUPFAM" id="SSF69336">
    <property type="entry name" value="Alpha subunit of glutamate synthase, C-terminal domain"/>
    <property type="match status" value="1"/>
</dbReference>
<dbReference type="Proteomes" id="UP000256329">
    <property type="component" value="Unassembled WGS sequence"/>
</dbReference>
<dbReference type="PROSITE" id="PS51379">
    <property type="entry name" value="4FE4S_FER_2"/>
    <property type="match status" value="2"/>
</dbReference>
<keyword evidence="1" id="KW-0479">Metal-binding</keyword>
<dbReference type="Gene3D" id="1.10.1060.10">
    <property type="entry name" value="Alpha-helical ferredoxin"/>
    <property type="match status" value="1"/>
</dbReference>
<gene>
    <name evidence="5" type="ORF">DXX99_07825</name>
</gene>
<proteinExistence type="predicted"/>
<dbReference type="InterPro" id="IPR028261">
    <property type="entry name" value="DPD_II"/>
</dbReference>
<dbReference type="InterPro" id="IPR002489">
    <property type="entry name" value="Glu_synth_asu_C"/>
</dbReference>
<keyword evidence="2" id="KW-0408">Iron</keyword>
<evidence type="ECO:0000256" key="2">
    <source>
        <dbReference type="ARBA" id="ARBA00023004"/>
    </source>
</evidence>
<dbReference type="GO" id="GO:0046872">
    <property type="term" value="F:metal ion binding"/>
    <property type="evidence" value="ECO:0007669"/>
    <property type="project" value="UniProtKB-KW"/>
</dbReference>
<accession>A0A3D8P250</accession>
<feature type="domain" description="4Fe-4S ferredoxin-type" evidence="4">
    <location>
        <begin position="578"/>
        <end position="598"/>
    </location>
</feature>
<evidence type="ECO:0000256" key="1">
    <source>
        <dbReference type="ARBA" id="ARBA00022723"/>
    </source>
</evidence>
<feature type="domain" description="4Fe-4S ferredoxin-type" evidence="4">
    <location>
        <begin position="602"/>
        <end position="631"/>
    </location>
</feature>
<dbReference type="Pfam" id="PF14691">
    <property type="entry name" value="Fer4_20"/>
    <property type="match status" value="1"/>
</dbReference>
<comment type="caution">
    <text evidence="5">The sequence shown here is derived from an EMBL/GenBank/DDBJ whole genome shotgun (WGS) entry which is preliminary data.</text>
</comment>
<organism evidence="5 6">
    <name type="scientific">Ammonifex thiophilus</name>
    <dbReference type="NCBI Taxonomy" id="444093"/>
    <lineage>
        <taxon>Bacteria</taxon>
        <taxon>Bacillati</taxon>
        <taxon>Bacillota</taxon>
        <taxon>Clostridia</taxon>
        <taxon>Thermoanaerobacterales</taxon>
        <taxon>Thermoanaerobacteraceae</taxon>
        <taxon>Ammonifex</taxon>
    </lineage>
</organism>
<dbReference type="PANTHER" id="PTHR39673">
    <property type="entry name" value="TUNGSTEN FORMYLMETHANOFURAN DEHYDROGENASE, SUBUNIT C (FWDC)"/>
    <property type="match status" value="1"/>
</dbReference>
<evidence type="ECO:0000313" key="5">
    <source>
        <dbReference type="EMBL" id="RDV82314.1"/>
    </source>
</evidence>
<sequence length="635" mass="69639">MTEKVCRIAGMENGRRLDSRLLEEKIQAAVAAGYRHLEIEAYGQHGIGGRLWRAGEEKILVRIYGSPGQRVGAMGFPNTRIEVMGPASDDVGWLNVGAEIIVHGHAANGVGNAMAQGKIYVAGSIGARGMTMTKHNPRFDPPELWVLGSVGDYFAEFMAGGIAVICGYQPQNPENVLGFRPCVGMVGGKIFFRGPHQGISQADARIVPLSDADWEWLEANLRRFLENIRRPELYPLLARREEWQLIVALSPQERRSRPRRPMSDFREKVWDKELGEGGLLGDLIKVERQPIPVIATGKWRRFVPVWANRSYLPPCQAACPTGIPVAERWQLLREGKKEEALSLALYSTPFPATVCGYLCPNFCMRTCTRKVGGLVPPDMKQLGKESLKASLPPLPPPTGRRVAVVGSGPAGIAAAWHLRLMGHEVRIFEKGELGGKLRHLKGEARQALEADLARVRQVLPIDHREVQPEHLDELLEEYEAAVVATGKEGASLLGGRKIEPPLFAVGEVLAPAGIPALVGQGRRVAQEVAVWLSGSTLPEGPKPTLELRRVKLAYFHPDRTGFGTLEESASACASCGICRDCGICLNICPQQAITRRQEGNGWRYEADPQRCIGCGFCADACPCGVWELRPNQEPV</sequence>
<dbReference type="GO" id="GO:0016491">
    <property type="term" value="F:oxidoreductase activity"/>
    <property type="evidence" value="ECO:0007669"/>
    <property type="project" value="InterPro"/>
</dbReference>
<dbReference type="AlphaFoldDB" id="A0A3D8P250"/>
<reference evidence="5 6" key="1">
    <citation type="submission" date="2018-08" db="EMBL/GenBank/DDBJ databases">
        <title>Form III RuBisCO-mediated autotrophy in Thermodesulfobium bacteria.</title>
        <authorList>
            <person name="Toshchakov S.V."/>
            <person name="Kublanov I.V."/>
            <person name="Frolov E."/>
            <person name="Bonch-Osmolovskaya E.A."/>
            <person name="Tourova T.P."/>
            <person name="Chernych N.A."/>
            <person name="Lebedinsky A.V."/>
        </authorList>
    </citation>
    <scope>NUCLEOTIDE SEQUENCE [LARGE SCALE GENOMIC DNA]</scope>
    <source>
        <strain evidence="5 6">SR</strain>
    </source>
</reference>
<dbReference type="Gene3D" id="2.160.20.60">
    <property type="entry name" value="Glutamate synthase, alpha subunit, C-terminal domain"/>
    <property type="match status" value="1"/>
</dbReference>
<dbReference type="PROSITE" id="PS00198">
    <property type="entry name" value="4FE4S_FER_1"/>
    <property type="match status" value="1"/>
</dbReference>
<dbReference type="PRINTS" id="PR00419">
    <property type="entry name" value="ADXRDTASE"/>
</dbReference>
<protein>
    <submittedName>
        <fullName evidence="5">4Fe-4S dicluster domain-containing protein</fullName>
    </submittedName>
</protein>
<dbReference type="InterPro" id="IPR036188">
    <property type="entry name" value="FAD/NAD-bd_sf"/>
</dbReference>
<dbReference type="OrthoDB" id="9803192at2"/>
<dbReference type="InterPro" id="IPR017900">
    <property type="entry name" value="4Fe4S_Fe_S_CS"/>
</dbReference>